<dbReference type="Proteomes" id="UP000789860">
    <property type="component" value="Unassembled WGS sequence"/>
</dbReference>
<name>A0ACA9KK75_9GLOM</name>
<protein>
    <submittedName>
        <fullName evidence="1">7958_t:CDS:1</fullName>
    </submittedName>
</protein>
<accession>A0ACA9KK75</accession>
<proteinExistence type="predicted"/>
<reference evidence="1" key="1">
    <citation type="submission" date="2021-06" db="EMBL/GenBank/DDBJ databases">
        <authorList>
            <person name="Kallberg Y."/>
            <person name="Tangrot J."/>
            <person name="Rosling A."/>
        </authorList>
    </citation>
    <scope>NUCLEOTIDE SEQUENCE</scope>
    <source>
        <strain evidence="1">AU212A</strain>
    </source>
</reference>
<dbReference type="EMBL" id="CAJVPM010002018">
    <property type="protein sequence ID" value="CAG8478524.1"/>
    <property type="molecule type" value="Genomic_DNA"/>
</dbReference>
<comment type="caution">
    <text evidence="1">The sequence shown here is derived from an EMBL/GenBank/DDBJ whole genome shotgun (WGS) entry which is preliminary data.</text>
</comment>
<evidence type="ECO:0000313" key="1">
    <source>
        <dbReference type="EMBL" id="CAG8478524.1"/>
    </source>
</evidence>
<evidence type="ECO:0000313" key="2">
    <source>
        <dbReference type="Proteomes" id="UP000789860"/>
    </source>
</evidence>
<sequence>MWSSNCRQDKEIWFADMIGYKKEYEIHGRIMYDKKSINYSISIPGKHKNCKKKIYFMVGSGITKGALRHFKHKCIAFFKVDRRNNLLKSIYNPYPELERLFY</sequence>
<gene>
    <name evidence="1" type="ORF">SCALOS_LOCUS2331</name>
</gene>
<keyword evidence="2" id="KW-1185">Reference proteome</keyword>
<organism evidence="1 2">
    <name type="scientific">Scutellospora calospora</name>
    <dbReference type="NCBI Taxonomy" id="85575"/>
    <lineage>
        <taxon>Eukaryota</taxon>
        <taxon>Fungi</taxon>
        <taxon>Fungi incertae sedis</taxon>
        <taxon>Mucoromycota</taxon>
        <taxon>Glomeromycotina</taxon>
        <taxon>Glomeromycetes</taxon>
        <taxon>Diversisporales</taxon>
        <taxon>Gigasporaceae</taxon>
        <taxon>Scutellospora</taxon>
    </lineage>
</organism>